<evidence type="ECO:0000256" key="2">
    <source>
        <dbReference type="ARBA" id="ARBA00005382"/>
    </source>
</evidence>
<keyword evidence="6" id="KW-0746">Sphingolipid metabolism</keyword>
<evidence type="ECO:0000256" key="3">
    <source>
        <dbReference type="ARBA" id="ARBA00012658"/>
    </source>
</evidence>
<sequence length="336" mass="37421">CIPRTFPDGVVCVCNSTHCDNIEPLGSIPLGNAVLYRTDAKGARMDRTNIKQQSKPEGVVVVIDSSTVFQEIMGFGGCFTDSTGINLVSLPKDAQELLMRQYFGPNGTEYNMGRVPIGSNDFSLTQYSYDDVDGDFDLKHFAIAQDDFNYRIPFIKRAMELAESTGGLRLFASPWAPPAWMKTNGQMKGGGELKGDPNGPYYKTWANYFVKFFEAYLAEGIPFWAVTPQNEPTTGANPIYPWQTLYFDAEMESEFVKHHLGPTLRKSNASKGLIMIGLDDDRIALPGWADVMFADPIVSSYVAGIGIHWYKDDYTSISVVNTTHERHPDKFILATE</sequence>
<keyword evidence="9" id="KW-1185">Reference proteome</keyword>
<dbReference type="SUPFAM" id="SSF51011">
    <property type="entry name" value="Glycosyl hydrolase domain"/>
    <property type="match status" value="1"/>
</dbReference>
<dbReference type="EMBL" id="BTSX01000004">
    <property type="protein sequence ID" value="GMS92747.1"/>
    <property type="molecule type" value="Genomic_DNA"/>
</dbReference>
<evidence type="ECO:0000256" key="6">
    <source>
        <dbReference type="RuleBase" id="RU361188"/>
    </source>
</evidence>
<dbReference type="PANTHER" id="PTHR11069">
    <property type="entry name" value="GLUCOSYLCERAMIDASE"/>
    <property type="match status" value="1"/>
</dbReference>
<reference evidence="8" key="1">
    <citation type="submission" date="2023-10" db="EMBL/GenBank/DDBJ databases">
        <title>Genome assembly of Pristionchus species.</title>
        <authorList>
            <person name="Yoshida K."/>
            <person name="Sommer R.J."/>
        </authorList>
    </citation>
    <scope>NUCLEOTIDE SEQUENCE</scope>
    <source>
        <strain evidence="8">RS0144</strain>
    </source>
</reference>
<dbReference type="Gene3D" id="3.20.20.80">
    <property type="entry name" value="Glycosidases"/>
    <property type="match status" value="1"/>
</dbReference>
<comment type="caution">
    <text evidence="8">The sequence shown here is derived from an EMBL/GenBank/DDBJ whole genome shotgun (WGS) entry which is preliminary data.</text>
</comment>
<dbReference type="InterPro" id="IPR017853">
    <property type="entry name" value="GH"/>
</dbReference>
<keyword evidence="5 6" id="KW-0378">Hydrolase</keyword>
<dbReference type="PRINTS" id="PR00843">
    <property type="entry name" value="GLHYDRLASE30"/>
</dbReference>
<proteinExistence type="inferred from homology"/>
<evidence type="ECO:0000256" key="5">
    <source>
        <dbReference type="ARBA" id="ARBA00022801"/>
    </source>
</evidence>
<dbReference type="Pfam" id="PF02055">
    <property type="entry name" value="Glyco_hydro_30"/>
    <property type="match status" value="1"/>
</dbReference>
<evidence type="ECO:0000256" key="4">
    <source>
        <dbReference type="ARBA" id="ARBA00022729"/>
    </source>
</evidence>
<evidence type="ECO:0000256" key="1">
    <source>
        <dbReference type="ARBA" id="ARBA00001013"/>
    </source>
</evidence>
<dbReference type="Proteomes" id="UP001432027">
    <property type="component" value="Unassembled WGS sequence"/>
</dbReference>
<feature type="non-terminal residue" evidence="8">
    <location>
        <position position="336"/>
    </location>
</feature>
<comment type="similarity">
    <text evidence="2 6">Belongs to the glycosyl hydrolase 30 family.</text>
</comment>
<comment type="catalytic activity">
    <reaction evidence="1">
        <text>a beta-D-glucosyl-(1&lt;-&gt;1')-N-acylsphing-4-enine + H2O = an N-acylsphing-4-enine + D-glucose</text>
        <dbReference type="Rhea" id="RHEA:13269"/>
        <dbReference type="ChEBI" id="CHEBI:4167"/>
        <dbReference type="ChEBI" id="CHEBI:15377"/>
        <dbReference type="ChEBI" id="CHEBI:22801"/>
        <dbReference type="ChEBI" id="CHEBI:52639"/>
        <dbReference type="EC" id="3.2.1.45"/>
    </reaction>
    <physiologicalReaction direction="left-to-right" evidence="1">
        <dbReference type="Rhea" id="RHEA:13270"/>
    </physiologicalReaction>
</comment>
<dbReference type="GO" id="GO:0006680">
    <property type="term" value="P:glucosylceramide catabolic process"/>
    <property type="evidence" value="ECO:0007669"/>
    <property type="project" value="TreeGrafter"/>
</dbReference>
<dbReference type="EC" id="3.2.1.45" evidence="3 6"/>
<keyword evidence="4" id="KW-0732">Signal</keyword>
<evidence type="ECO:0000313" key="8">
    <source>
        <dbReference type="EMBL" id="GMS92747.1"/>
    </source>
</evidence>
<accession>A0AAV5TEA7</accession>
<feature type="non-terminal residue" evidence="8">
    <location>
        <position position="1"/>
    </location>
</feature>
<protein>
    <recommendedName>
        <fullName evidence="3 6">Glucosylceramidase</fullName>
        <ecNumber evidence="3 6">3.2.1.45</ecNumber>
    </recommendedName>
</protein>
<dbReference type="PANTHER" id="PTHR11069:SF23">
    <property type="entry name" value="LYSOSOMAL ACID GLUCOSYLCERAMIDASE"/>
    <property type="match status" value="1"/>
</dbReference>
<evidence type="ECO:0000259" key="7">
    <source>
        <dbReference type="Pfam" id="PF02055"/>
    </source>
</evidence>
<evidence type="ECO:0000313" key="9">
    <source>
        <dbReference type="Proteomes" id="UP001432027"/>
    </source>
</evidence>
<dbReference type="AlphaFoldDB" id="A0AAV5TEA7"/>
<keyword evidence="6" id="KW-0326">Glycosidase</keyword>
<gene>
    <name evidence="8" type="ORF">PENTCL1PPCAC_14922</name>
</gene>
<dbReference type="InterPro" id="IPR033453">
    <property type="entry name" value="Glyco_hydro_30_TIM-barrel"/>
</dbReference>
<dbReference type="GO" id="GO:0004348">
    <property type="term" value="F:glucosylceramidase activity"/>
    <property type="evidence" value="ECO:0007669"/>
    <property type="project" value="UniProtKB-EC"/>
</dbReference>
<organism evidence="8 9">
    <name type="scientific">Pristionchus entomophagus</name>
    <dbReference type="NCBI Taxonomy" id="358040"/>
    <lineage>
        <taxon>Eukaryota</taxon>
        <taxon>Metazoa</taxon>
        <taxon>Ecdysozoa</taxon>
        <taxon>Nematoda</taxon>
        <taxon>Chromadorea</taxon>
        <taxon>Rhabditida</taxon>
        <taxon>Rhabditina</taxon>
        <taxon>Diplogasteromorpha</taxon>
        <taxon>Diplogasteroidea</taxon>
        <taxon>Neodiplogasteridae</taxon>
        <taxon>Pristionchus</taxon>
    </lineage>
</organism>
<dbReference type="SUPFAM" id="SSF51445">
    <property type="entry name" value="(Trans)glycosidases"/>
    <property type="match status" value="1"/>
</dbReference>
<name>A0AAV5TEA7_9BILA</name>
<feature type="domain" description="Glycosyl hydrolase family 30 TIM-barrel" evidence="7">
    <location>
        <begin position="72"/>
        <end position="336"/>
    </location>
</feature>
<dbReference type="GO" id="GO:0016020">
    <property type="term" value="C:membrane"/>
    <property type="evidence" value="ECO:0007669"/>
    <property type="project" value="GOC"/>
</dbReference>
<keyword evidence="6" id="KW-0443">Lipid metabolism</keyword>
<dbReference type="InterPro" id="IPR001139">
    <property type="entry name" value="Glyco_hydro_30"/>
</dbReference>